<dbReference type="CDD" id="cd06259">
    <property type="entry name" value="YdcF-like"/>
    <property type="match status" value="1"/>
</dbReference>
<proteinExistence type="predicted"/>
<name>A0A645GXR9_9ZZZZ</name>
<evidence type="ECO:0000259" key="2">
    <source>
        <dbReference type="Pfam" id="PF02698"/>
    </source>
</evidence>
<dbReference type="GO" id="GO:0005886">
    <property type="term" value="C:plasma membrane"/>
    <property type="evidence" value="ECO:0007669"/>
    <property type="project" value="TreeGrafter"/>
</dbReference>
<dbReference type="Gene3D" id="3.40.50.620">
    <property type="entry name" value="HUPs"/>
    <property type="match status" value="1"/>
</dbReference>
<dbReference type="Pfam" id="PF02698">
    <property type="entry name" value="DUF218"/>
    <property type="match status" value="1"/>
</dbReference>
<dbReference type="InterPro" id="IPR014729">
    <property type="entry name" value="Rossmann-like_a/b/a_fold"/>
</dbReference>
<dbReference type="InterPro" id="IPR051599">
    <property type="entry name" value="Cell_Envelope_Assoc"/>
</dbReference>
<reference evidence="3" key="1">
    <citation type="submission" date="2019-08" db="EMBL/GenBank/DDBJ databases">
        <authorList>
            <person name="Kucharzyk K."/>
            <person name="Murdoch R.W."/>
            <person name="Higgins S."/>
            <person name="Loffler F."/>
        </authorList>
    </citation>
    <scope>NUCLEOTIDE SEQUENCE</scope>
</reference>
<gene>
    <name evidence="3" type="ORF">SDC9_178020</name>
</gene>
<dbReference type="InterPro" id="IPR003848">
    <property type="entry name" value="DUF218"/>
</dbReference>
<comment type="caution">
    <text evidence="3">The sequence shown here is derived from an EMBL/GenBank/DDBJ whole genome shotgun (WGS) entry which is preliminary data.</text>
</comment>
<sequence length="218" mass="23902">MNSHDANHSEKPNKRKKCSLGVRVLRLTALLLAVGALIYGALVAYVCYREANVPAPGPYDAIIVLGAQVGENGDPSVQLRWRLDKALEMYRKSPCVIVVCGAQGGNEPRPEADVMRDLLVADGVPAEDVYTDPDSMDTRQNMENAKRILDSLGLSKPLVVTSDYHLPRAMEIAADAGFAPQGAGSLCKPELEFWVKNHAREALAWVKYWLVKYVGLNL</sequence>
<dbReference type="EMBL" id="VSSQ01081701">
    <property type="protein sequence ID" value="MPN30549.1"/>
    <property type="molecule type" value="Genomic_DNA"/>
</dbReference>
<dbReference type="GO" id="GO:0000270">
    <property type="term" value="P:peptidoglycan metabolic process"/>
    <property type="evidence" value="ECO:0007669"/>
    <property type="project" value="TreeGrafter"/>
</dbReference>
<keyword evidence="1" id="KW-0812">Transmembrane</keyword>
<dbReference type="PANTHER" id="PTHR30336:SF4">
    <property type="entry name" value="ENVELOPE BIOGENESIS FACTOR ELYC"/>
    <property type="match status" value="1"/>
</dbReference>
<accession>A0A645GXR9</accession>
<evidence type="ECO:0000256" key="1">
    <source>
        <dbReference type="SAM" id="Phobius"/>
    </source>
</evidence>
<feature type="transmembrane region" description="Helical" evidence="1">
    <location>
        <begin position="24"/>
        <end position="46"/>
    </location>
</feature>
<dbReference type="PANTHER" id="PTHR30336">
    <property type="entry name" value="INNER MEMBRANE PROTEIN, PROBABLE PERMEASE"/>
    <property type="match status" value="1"/>
</dbReference>
<organism evidence="3">
    <name type="scientific">bioreactor metagenome</name>
    <dbReference type="NCBI Taxonomy" id="1076179"/>
    <lineage>
        <taxon>unclassified sequences</taxon>
        <taxon>metagenomes</taxon>
        <taxon>ecological metagenomes</taxon>
    </lineage>
</organism>
<keyword evidence="1" id="KW-1133">Transmembrane helix</keyword>
<keyword evidence="1" id="KW-0472">Membrane</keyword>
<dbReference type="GO" id="GO:0043164">
    <property type="term" value="P:Gram-negative-bacterium-type cell wall biogenesis"/>
    <property type="evidence" value="ECO:0007669"/>
    <property type="project" value="TreeGrafter"/>
</dbReference>
<protein>
    <recommendedName>
        <fullName evidence="2">DUF218 domain-containing protein</fullName>
    </recommendedName>
</protein>
<dbReference type="AlphaFoldDB" id="A0A645GXR9"/>
<evidence type="ECO:0000313" key="3">
    <source>
        <dbReference type="EMBL" id="MPN30549.1"/>
    </source>
</evidence>
<feature type="domain" description="DUF218" evidence="2">
    <location>
        <begin position="60"/>
        <end position="180"/>
    </location>
</feature>